<dbReference type="InterPro" id="IPR015797">
    <property type="entry name" value="NUDIX_hydrolase-like_dom_sf"/>
</dbReference>
<evidence type="ECO:0000256" key="2">
    <source>
        <dbReference type="ARBA" id="ARBA00022801"/>
    </source>
</evidence>
<proteinExistence type="predicted"/>
<accession>A0A1H3WJ14</accession>
<reference evidence="7" key="1">
    <citation type="submission" date="2016-10" db="EMBL/GenBank/DDBJ databases">
        <authorList>
            <person name="Varghese N."/>
            <person name="Submissions S."/>
        </authorList>
    </citation>
    <scope>NUCLEOTIDE SEQUENCE [LARGE SCALE GENOMIC DNA]</scope>
    <source>
        <strain evidence="7">KPR-1</strain>
    </source>
</reference>
<dbReference type="PANTHER" id="PTHR43046:SF12">
    <property type="entry name" value="GDP-MANNOSE MANNOSYL HYDROLASE"/>
    <property type="match status" value="1"/>
</dbReference>
<keyword evidence="4" id="KW-0472">Membrane</keyword>
<evidence type="ECO:0000256" key="4">
    <source>
        <dbReference type="SAM" id="Phobius"/>
    </source>
</evidence>
<dbReference type="GO" id="GO:0016787">
    <property type="term" value="F:hydrolase activity"/>
    <property type="evidence" value="ECO:0007669"/>
    <property type="project" value="UniProtKB-KW"/>
</dbReference>
<feature type="transmembrane region" description="Helical" evidence="4">
    <location>
        <begin position="6"/>
        <end position="26"/>
    </location>
</feature>
<dbReference type="InterPro" id="IPR020084">
    <property type="entry name" value="NUDIX_hydrolase_CS"/>
</dbReference>
<dbReference type="Pfam" id="PF00293">
    <property type="entry name" value="NUDIX"/>
    <property type="match status" value="1"/>
</dbReference>
<protein>
    <submittedName>
        <fullName evidence="6">8-oxo-dGTP pyrophosphatase MutT, NUDIX family</fullName>
    </submittedName>
</protein>
<evidence type="ECO:0000259" key="5">
    <source>
        <dbReference type="PROSITE" id="PS51462"/>
    </source>
</evidence>
<feature type="domain" description="Nudix hydrolase" evidence="5">
    <location>
        <begin position="223"/>
        <end position="366"/>
    </location>
</feature>
<keyword evidence="7" id="KW-1185">Reference proteome</keyword>
<dbReference type="InterPro" id="IPR000086">
    <property type="entry name" value="NUDIX_hydrolase_dom"/>
</dbReference>
<dbReference type="AlphaFoldDB" id="A0A1H3WJ14"/>
<dbReference type="PROSITE" id="PS51462">
    <property type="entry name" value="NUDIX"/>
    <property type="match status" value="1"/>
</dbReference>
<dbReference type="Gene3D" id="3.90.79.10">
    <property type="entry name" value="Nucleoside Triphosphate Pyrophosphohydrolase"/>
    <property type="match status" value="1"/>
</dbReference>
<dbReference type="RefSeq" id="WP_092561527.1">
    <property type="nucleotide sequence ID" value="NZ_FNQV01000002.1"/>
</dbReference>
<keyword evidence="4" id="KW-1133">Transmembrane helix</keyword>
<dbReference type="PROSITE" id="PS00893">
    <property type="entry name" value="NUDIX_BOX"/>
    <property type="match status" value="1"/>
</dbReference>
<organism evidence="6 7">
    <name type="scientific">Bowdeniella nasicola</name>
    <dbReference type="NCBI Taxonomy" id="208480"/>
    <lineage>
        <taxon>Bacteria</taxon>
        <taxon>Bacillati</taxon>
        <taxon>Actinomycetota</taxon>
        <taxon>Actinomycetes</taxon>
        <taxon>Actinomycetales</taxon>
        <taxon>Actinomycetaceae</taxon>
        <taxon>Bowdeniella</taxon>
    </lineage>
</organism>
<keyword evidence="2" id="KW-0378">Hydrolase</keyword>
<dbReference type="CDD" id="cd04685">
    <property type="entry name" value="NUDIX_Hydrolase"/>
    <property type="match status" value="1"/>
</dbReference>
<evidence type="ECO:0000313" key="6">
    <source>
        <dbReference type="EMBL" id="SDZ86198.1"/>
    </source>
</evidence>
<dbReference type="Proteomes" id="UP000199288">
    <property type="component" value="Unassembled WGS sequence"/>
</dbReference>
<gene>
    <name evidence="6" type="ORF">SAMN02910418_00437</name>
</gene>
<evidence type="ECO:0000313" key="7">
    <source>
        <dbReference type="Proteomes" id="UP000199288"/>
    </source>
</evidence>
<name>A0A1H3WJ14_9ACTO</name>
<dbReference type="EMBL" id="FNQV01000002">
    <property type="protein sequence ID" value="SDZ86198.1"/>
    <property type="molecule type" value="Genomic_DNA"/>
</dbReference>
<sequence length="384" mass="42320">MNLLPYVIAVLGIALLIILVRAVILARGLDRLHKMLISCRHVLDAQLVARAGAAQELAGSGLLDPASSMLLADAAHASLGRAGTIVADGLEKQEIFTSDGTLADGIVDRDRARVETELTAVLRQILASLPDHSPARRLPAFDDLLLSWYQAELARTFHDSRQTQVVRIRRDHLVRILRLAGFAPMPTTFDADLKGSTYSAPEPPANPAQAYAAEWPIGPSGYPERDAARVLLFDPAGRILMILGHDIDDLDHRWWFTPGGGRSPEEDPRAAAVRELFEETGIQLDPAALIGPIAQRSEQFHFAAATRVQHELFYTYTLDAPVDTLDTTRHSVIEQDVLDEFAWLTPQELTDMTQSGQNVYPSMLPDFASTIWREGWDGTTPTIR</sequence>
<evidence type="ECO:0000256" key="3">
    <source>
        <dbReference type="ARBA" id="ARBA00022842"/>
    </source>
</evidence>
<dbReference type="OrthoDB" id="9804442at2"/>
<dbReference type="PANTHER" id="PTHR43046">
    <property type="entry name" value="GDP-MANNOSE MANNOSYL HYDROLASE"/>
    <property type="match status" value="1"/>
</dbReference>
<comment type="cofactor">
    <cofactor evidence="1">
        <name>Mg(2+)</name>
        <dbReference type="ChEBI" id="CHEBI:18420"/>
    </cofactor>
</comment>
<keyword evidence="4" id="KW-0812">Transmembrane</keyword>
<dbReference type="SUPFAM" id="SSF55811">
    <property type="entry name" value="Nudix"/>
    <property type="match status" value="1"/>
</dbReference>
<keyword evidence="3" id="KW-0460">Magnesium</keyword>
<evidence type="ECO:0000256" key="1">
    <source>
        <dbReference type="ARBA" id="ARBA00001946"/>
    </source>
</evidence>